<evidence type="ECO:0000313" key="9">
    <source>
        <dbReference type="EMBL" id="PSS00460.1"/>
    </source>
</evidence>
<evidence type="ECO:0000256" key="4">
    <source>
        <dbReference type="ARBA" id="ARBA00022763"/>
    </source>
</evidence>
<dbReference type="GO" id="GO:0003682">
    <property type="term" value="F:chromatin binding"/>
    <property type="evidence" value="ECO:0007669"/>
    <property type="project" value="TreeGrafter"/>
</dbReference>
<gene>
    <name evidence="9" type="ORF">CEY00_Acc24430</name>
</gene>
<dbReference type="InterPro" id="IPR047854">
    <property type="entry name" value="RFC_lid"/>
</dbReference>
<evidence type="ECO:0000256" key="5">
    <source>
        <dbReference type="ARBA" id="ARBA00022840"/>
    </source>
</evidence>
<dbReference type="FunFam" id="3.40.50.300:FF:001661">
    <property type="entry name" value="RAD17 checkpoint clamp loader component"/>
    <property type="match status" value="1"/>
</dbReference>
<keyword evidence="6" id="KW-0539">Nucleus</keyword>
<dbReference type="EMBL" id="NKQK01000021">
    <property type="protein sequence ID" value="PSS00460.1"/>
    <property type="molecule type" value="Genomic_DNA"/>
</dbReference>
<dbReference type="OrthoDB" id="10265971at2759"/>
<reference evidence="9 10" key="1">
    <citation type="submission" date="2017-07" db="EMBL/GenBank/DDBJ databases">
        <title>An improved, manually edited Actinidia chinensis var. chinensis (kiwifruit) genome highlights the challenges associated with draft genomes and gene prediction in plants.</title>
        <authorList>
            <person name="Pilkington S."/>
            <person name="Crowhurst R."/>
            <person name="Hilario E."/>
            <person name="Nardozza S."/>
            <person name="Fraser L."/>
            <person name="Peng Y."/>
            <person name="Gunaseelan K."/>
            <person name="Simpson R."/>
            <person name="Tahir J."/>
            <person name="Deroles S."/>
            <person name="Templeton K."/>
            <person name="Luo Z."/>
            <person name="Davy M."/>
            <person name="Cheng C."/>
            <person name="Mcneilage M."/>
            <person name="Scaglione D."/>
            <person name="Liu Y."/>
            <person name="Zhang Q."/>
            <person name="Datson P."/>
            <person name="De Silva N."/>
            <person name="Gardiner S."/>
            <person name="Bassett H."/>
            <person name="Chagne D."/>
            <person name="Mccallum J."/>
            <person name="Dzierzon H."/>
            <person name="Deng C."/>
            <person name="Wang Y.-Y."/>
            <person name="Barron N."/>
            <person name="Manako K."/>
            <person name="Bowen J."/>
            <person name="Foster T."/>
            <person name="Erridge Z."/>
            <person name="Tiffin H."/>
            <person name="Waite C."/>
            <person name="Davies K."/>
            <person name="Grierson E."/>
            <person name="Laing W."/>
            <person name="Kirk R."/>
            <person name="Chen X."/>
            <person name="Wood M."/>
            <person name="Montefiori M."/>
            <person name="Brummell D."/>
            <person name="Schwinn K."/>
            <person name="Catanach A."/>
            <person name="Fullerton C."/>
            <person name="Li D."/>
            <person name="Meiyalaghan S."/>
            <person name="Nieuwenhuizen N."/>
            <person name="Read N."/>
            <person name="Prakash R."/>
            <person name="Hunter D."/>
            <person name="Zhang H."/>
            <person name="Mckenzie M."/>
            <person name="Knabel M."/>
            <person name="Harris A."/>
            <person name="Allan A."/>
            <person name="Chen A."/>
            <person name="Janssen B."/>
            <person name="Plunkett B."/>
            <person name="Dwamena C."/>
            <person name="Voogd C."/>
            <person name="Leif D."/>
            <person name="Lafferty D."/>
            <person name="Souleyre E."/>
            <person name="Varkonyi-Gasic E."/>
            <person name="Gambi F."/>
            <person name="Hanley J."/>
            <person name="Yao J.-L."/>
            <person name="Cheung J."/>
            <person name="David K."/>
            <person name="Warren B."/>
            <person name="Marsh K."/>
            <person name="Snowden K."/>
            <person name="Lin-Wang K."/>
            <person name="Brian L."/>
            <person name="Martinez-Sanchez M."/>
            <person name="Wang M."/>
            <person name="Ileperuma N."/>
            <person name="Macnee N."/>
            <person name="Campin R."/>
            <person name="Mcatee P."/>
            <person name="Drummond R."/>
            <person name="Espley R."/>
            <person name="Ireland H."/>
            <person name="Wu R."/>
            <person name="Atkinson R."/>
            <person name="Karunairetnam S."/>
            <person name="Bulley S."/>
            <person name="Chunkath S."/>
            <person name="Hanley Z."/>
            <person name="Storey R."/>
            <person name="Thrimawithana A."/>
            <person name="Thomson S."/>
            <person name="David C."/>
            <person name="Testolin R."/>
        </authorList>
    </citation>
    <scope>NUCLEOTIDE SEQUENCE [LARGE SCALE GENOMIC DNA]</scope>
    <source>
        <strain evidence="10">cv. Red5</strain>
        <tissue evidence="9">Young leaf</tissue>
    </source>
</reference>
<comment type="subcellular location">
    <subcellularLocation>
        <location evidence="1">Nucleus</location>
    </subcellularLocation>
</comment>
<proteinExistence type="inferred from homology"/>
<keyword evidence="4" id="KW-0227">DNA damage</keyword>
<evidence type="ECO:0000256" key="8">
    <source>
        <dbReference type="SAM" id="MobiDB-lite"/>
    </source>
</evidence>
<dbReference type="GO" id="GO:0003689">
    <property type="term" value="F:DNA clamp loader activity"/>
    <property type="evidence" value="ECO:0007669"/>
    <property type="project" value="TreeGrafter"/>
</dbReference>
<keyword evidence="5" id="KW-0067">ATP-binding</keyword>
<dbReference type="PANTHER" id="PTHR12172">
    <property type="entry name" value="CELL CYCLE CHECKPOINT PROTEIN RAD17"/>
    <property type="match status" value="1"/>
</dbReference>
<keyword evidence="10" id="KW-1185">Reference proteome</keyword>
<dbReference type="GO" id="GO:0005634">
    <property type="term" value="C:nucleus"/>
    <property type="evidence" value="ECO:0007669"/>
    <property type="project" value="UniProtKB-SubCell"/>
</dbReference>
<dbReference type="InParanoid" id="A0A2R6Q244"/>
<dbReference type="GO" id="GO:0000077">
    <property type="term" value="P:DNA damage checkpoint signaling"/>
    <property type="evidence" value="ECO:0007669"/>
    <property type="project" value="TreeGrafter"/>
</dbReference>
<reference evidence="10" key="2">
    <citation type="journal article" date="2018" name="BMC Genomics">
        <title>A manually annotated Actinidia chinensis var. chinensis (kiwifruit) genome highlights the challenges associated with draft genomes and gene prediction in plants.</title>
        <authorList>
            <person name="Pilkington S.M."/>
            <person name="Crowhurst R."/>
            <person name="Hilario E."/>
            <person name="Nardozza S."/>
            <person name="Fraser L."/>
            <person name="Peng Y."/>
            <person name="Gunaseelan K."/>
            <person name="Simpson R."/>
            <person name="Tahir J."/>
            <person name="Deroles S.C."/>
            <person name="Templeton K."/>
            <person name="Luo Z."/>
            <person name="Davy M."/>
            <person name="Cheng C."/>
            <person name="McNeilage M."/>
            <person name="Scaglione D."/>
            <person name="Liu Y."/>
            <person name="Zhang Q."/>
            <person name="Datson P."/>
            <person name="De Silva N."/>
            <person name="Gardiner S.E."/>
            <person name="Bassett H."/>
            <person name="Chagne D."/>
            <person name="McCallum J."/>
            <person name="Dzierzon H."/>
            <person name="Deng C."/>
            <person name="Wang Y.Y."/>
            <person name="Barron L."/>
            <person name="Manako K."/>
            <person name="Bowen J."/>
            <person name="Foster T.M."/>
            <person name="Erridge Z.A."/>
            <person name="Tiffin H."/>
            <person name="Waite C.N."/>
            <person name="Davies K.M."/>
            <person name="Grierson E.P."/>
            <person name="Laing W.A."/>
            <person name="Kirk R."/>
            <person name="Chen X."/>
            <person name="Wood M."/>
            <person name="Montefiori M."/>
            <person name="Brummell D.A."/>
            <person name="Schwinn K.E."/>
            <person name="Catanach A."/>
            <person name="Fullerton C."/>
            <person name="Li D."/>
            <person name="Meiyalaghan S."/>
            <person name="Nieuwenhuizen N."/>
            <person name="Read N."/>
            <person name="Prakash R."/>
            <person name="Hunter D."/>
            <person name="Zhang H."/>
            <person name="McKenzie M."/>
            <person name="Knabel M."/>
            <person name="Harris A."/>
            <person name="Allan A.C."/>
            <person name="Gleave A."/>
            <person name="Chen A."/>
            <person name="Janssen B.J."/>
            <person name="Plunkett B."/>
            <person name="Ampomah-Dwamena C."/>
            <person name="Voogd C."/>
            <person name="Leif D."/>
            <person name="Lafferty D."/>
            <person name="Souleyre E.J.F."/>
            <person name="Varkonyi-Gasic E."/>
            <person name="Gambi F."/>
            <person name="Hanley J."/>
            <person name="Yao J.L."/>
            <person name="Cheung J."/>
            <person name="David K.M."/>
            <person name="Warren B."/>
            <person name="Marsh K."/>
            <person name="Snowden K.C."/>
            <person name="Lin-Wang K."/>
            <person name="Brian L."/>
            <person name="Martinez-Sanchez M."/>
            <person name="Wang M."/>
            <person name="Ileperuma N."/>
            <person name="Macnee N."/>
            <person name="Campin R."/>
            <person name="McAtee P."/>
            <person name="Drummond R.S.M."/>
            <person name="Espley R.V."/>
            <person name="Ireland H.S."/>
            <person name="Wu R."/>
            <person name="Atkinson R.G."/>
            <person name="Karunairetnam S."/>
            <person name="Bulley S."/>
            <person name="Chunkath S."/>
            <person name="Hanley Z."/>
            <person name="Storey R."/>
            <person name="Thrimawithana A.H."/>
            <person name="Thomson S."/>
            <person name="David C."/>
            <person name="Testolin R."/>
            <person name="Huang H."/>
            <person name="Hellens R.P."/>
            <person name="Schaffer R.J."/>
        </authorList>
    </citation>
    <scope>NUCLEOTIDE SEQUENCE [LARGE SCALE GENOMIC DNA]</scope>
    <source>
        <strain evidence="10">cv. Red5</strain>
    </source>
</reference>
<feature type="compositionally biased region" description="Basic residues" evidence="8">
    <location>
        <begin position="20"/>
        <end position="32"/>
    </location>
</feature>
<evidence type="ECO:0000256" key="6">
    <source>
        <dbReference type="ARBA" id="ARBA00023242"/>
    </source>
</evidence>
<dbReference type="AlphaFoldDB" id="A0A2R6Q244"/>
<dbReference type="Pfam" id="PF03215">
    <property type="entry name" value="Rad17"/>
    <property type="match status" value="1"/>
</dbReference>
<dbReference type="STRING" id="1590841.A0A2R6Q244"/>
<evidence type="ECO:0000256" key="3">
    <source>
        <dbReference type="ARBA" id="ARBA00022741"/>
    </source>
</evidence>
<keyword evidence="7" id="KW-0131">Cell cycle</keyword>
<dbReference type="GO" id="GO:0033314">
    <property type="term" value="P:mitotic DNA replication checkpoint signaling"/>
    <property type="evidence" value="ECO:0007669"/>
    <property type="project" value="TreeGrafter"/>
</dbReference>
<comment type="similarity">
    <text evidence="2">Belongs to the rad17/RAD24 family.</text>
</comment>
<keyword evidence="3" id="KW-0547">Nucleotide-binding</keyword>
<dbReference type="Gene3D" id="3.40.50.300">
    <property type="entry name" value="P-loop containing nucleotide triphosphate hydrolases"/>
    <property type="match status" value="1"/>
</dbReference>
<feature type="region of interest" description="Disordered" evidence="8">
    <location>
        <begin position="1"/>
        <end position="59"/>
    </location>
</feature>
<dbReference type="GO" id="GO:0005524">
    <property type="term" value="F:ATP binding"/>
    <property type="evidence" value="ECO:0007669"/>
    <property type="project" value="UniProtKB-KW"/>
</dbReference>
<dbReference type="OMA" id="GWNPVRK"/>
<evidence type="ECO:0000256" key="7">
    <source>
        <dbReference type="ARBA" id="ARBA00023306"/>
    </source>
</evidence>
<dbReference type="CDD" id="cd18140">
    <property type="entry name" value="HLD_clamp_RFC"/>
    <property type="match status" value="1"/>
</dbReference>
<dbReference type="PANTHER" id="PTHR12172:SF0">
    <property type="entry name" value="CELL CYCLE CHECKPOINT PROTEIN RAD17"/>
    <property type="match status" value="1"/>
</dbReference>
<name>A0A2R6Q244_ACTCC</name>
<evidence type="ECO:0000256" key="1">
    <source>
        <dbReference type="ARBA" id="ARBA00004123"/>
    </source>
</evidence>
<dbReference type="InterPro" id="IPR027417">
    <property type="entry name" value="P-loop_NTPase"/>
</dbReference>
<dbReference type="SUPFAM" id="SSF52540">
    <property type="entry name" value="P-loop containing nucleoside triphosphate hydrolases"/>
    <property type="match status" value="1"/>
</dbReference>
<dbReference type="Proteomes" id="UP000241394">
    <property type="component" value="Chromosome LG21"/>
</dbReference>
<feature type="region of interest" description="Disordered" evidence="8">
    <location>
        <begin position="596"/>
        <end position="615"/>
    </location>
</feature>
<dbReference type="InterPro" id="IPR004582">
    <property type="entry name" value="Checkpoint_prot_Rad17_Rad24"/>
</dbReference>
<accession>A0A2R6Q244</accession>
<evidence type="ECO:0000313" key="10">
    <source>
        <dbReference type="Proteomes" id="UP000241394"/>
    </source>
</evidence>
<protein>
    <submittedName>
        <fullName evidence="9">Cell cycle checkpoint protein</fullName>
    </submittedName>
</protein>
<dbReference type="FunCoup" id="A0A2R6Q244">
    <property type="interactions" value="4529"/>
</dbReference>
<evidence type="ECO:0000256" key="2">
    <source>
        <dbReference type="ARBA" id="ARBA00006168"/>
    </source>
</evidence>
<sequence length="615" mass="69408">MGKRTTIVVSSSDDDDKHFSLRSKSSHSKSKSRPSSVPRANNRRTKKARLSDSSAPSCKDSNGFDEIKLFCEDFHDGFGGFKIPAGPGKSDRKDLWVDKYKPRSLEELSVHKKKVEEVKVWFEKRLRKQKEEFRSNVTNVLLITGQAGIGKSATVHVIASHFGATVCEWNTPTPTIWQEHMHNSNSGIRYMSKLDEFENFVERTRKYGLIISSCTRGSQTSIVLLIDDLPVANGKVAYDRLNRCLHLLVQSALVPTVILITDCGEANSSDNSPQSWEELQLSLQRAGACKVAFNPITVNSIKKMLSRLCREEHCNVDAEQIDLIAKASGGDIRHAITSLQYFCVKPHLRLSSSFSNGTPTYSKERSDEINRLYDGFSLPFGRDETLSLFHALGKFLHNKREAERSVSLDQNAFLVKERFARLPLKMDAPEKVLCKAHGQARPVTDFLHENVLDFMNDEATDDACVVASYLSDADFLLTSLSRMRTRNYEAENVVQSSATSVAVRGVLFANFHPLSSRWHTIRRPRLWQVEKSLRHNKLEMARQRRVAYDGLSLSDLSVVATEFKPVLKWLGFRESESLEAYQVSAMDNTLDDGSFNGANLVDKDNETSDDEIEDW</sequence>
<dbReference type="Gramene" id="PSS00460">
    <property type="protein sequence ID" value="PSS00460"/>
    <property type="gene ID" value="CEY00_Acc24430"/>
</dbReference>
<dbReference type="GO" id="GO:0006281">
    <property type="term" value="P:DNA repair"/>
    <property type="evidence" value="ECO:0007669"/>
    <property type="project" value="InterPro"/>
</dbReference>
<dbReference type="Gene3D" id="1.10.8.60">
    <property type="match status" value="1"/>
</dbReference>
<comment type="caution">
    <text evidence="9">The sequence shown here is derived from an EMBL/GenBank/DDBJ whole genome shotgun (WGS) entry which is preliminary data.</text>
</comment>
<organism evidence="9 10">
    <name type="scientific">Actinidia chinensis var. chinensis</name>
    <name type="common">Chinese soft-hair kiwi</name>
    <dbReference type="NCBI Taxonomy" id="1590841"/>
    <lineage>
        <taxon>Eukaryota</taxon>
        <taxon>Viridiplantae</taxon>
        <taxon>Streptophyta</taxon>
        <taxon>Embryophyta</taxon>
        <taxon>Tracheophyta</taxon>
        <taxon>Spermatophyta</taxon>
        <taxon>Magnoliopsida</taxon>
        <taxon>eudicotyledons</taxon>
        <taxon>Gunneridae</taxon>
        <taxon>Pentapetalae</taxon>
        <taxon>asterids</taxon>
        <taxon>Ericales</taxon>
        <taxon>Actinidiaceae</taxon>
        <taxon>Actinidia</taxon>
    </lineage>
</organism>